<protein>
    <submittedName>
        <fullName evidence="1">Uncharacterized protein</fullName>
    </submittedName>
</protein>
<dbReference type="RefSeq" id="WP_310096537.1">
    <property type="nucleotide sequence ID" value="NZ_JAVDUU010000003.1"/>
</dbReference>
<gene>
    <name evidence="1" type="ORF">J2W55_002810</name>
</gene>
<evidence type="ECO:0000313" key="2">
    <source>
        <dbReference type="Proteomes" id="UP001247620"/>
    </source>
</evidence>
<name>A0ABU1TC30_9SPHI</name>
<dbReference type="EMBL" id="JAVDUU010000003">
    <property type="protein sequence ID" value="MDR6942957.1"/>
    <property type="molecule type" value="Genomic_DNA"/>
</dbReference>
<sequence>MPHQKQKLGGYTQLFGEQLVIVKDLHEFKTELLLEVKKSVKENAGQPTKKWLKTHEVRKLLGVSITNLLTLRINGILPYSKSAAAFTSITKTFLRSWKITNVVMAIKKRSSIKTGLGVEVPPAREHVRIFFDQAGFTETEAEKFFQHYESAGWEGRKGFPIRNWKTKAQEWLWEIKAKNPHLRLK</sequence>
<comment type="caution">
    <text evidence="1">The sequence shown here is derived from an EMBL/GenBank/DDBJ whole genome shotgun (WGS) entry which is preliminary data.</text>
</comment>
<organism evidence="1 2">
    <name type="scientific">Mucilaginibacter pocheonensis</name>
    <dbReference type="NCBI Taxonomy" id="398050"/>
    <lineage>
        <taxon>Bacteria</taxon>
        <taxon>Pseudomonadati</taxon>
        <taxon>Bacteroidota</taxon>
        <taxon>Sphingobacteriia</taxon>
        <taxon>Sphingobacteriales</taxon>
        <taxon>Sphingobacteriaceae</taxon>
        <taxon>Mucilaginibacter</taxon>
    </lineage>
</organism>
<accession>A0ABU1TC30</accession>
<dbReference type="Proteomes" id="UP001247620">
    <property type="component" value="Unassembled WGS sequence"/>
</dbReference>
<evidence type="ECO:0000313" key="1">
    <source>
        <dbReference type="EMBL" id="MDR6942957.1"/>
    </source>
</evidence>
<reference evidence="1 2" key="1">
    <citation type="submission" date="2023-07" db="EMBL/GenBank/DDBJ databases">
        <title>Sorghum-associated microbial communities from plants grown in Nebraska, USA.</title>
        <authorList>
            <person name="Schachtman D."/>
        </authorList>
    </citation>
    <scope>NUCLEOTIDE SEQUENCE [LARGE SCALE GENOMIC DNA]</scope>
    <source>
        <strain evidence="1 2">3262</strain>
    </source>
</reference>
<keyword evidence="2" id="KW-1185">Reference proteome</keyword>
<proteinExistence type="predicted"/>